<organism evidence="2 3">
    <name type="scientific">Armillaria ostoyae</name>
    <name type="common">Armillaria root rot fungus</name>
    <dbReference type="NCBI Taxonomy" id="47428"/>
    <lineage>
        <taxon>Eukaryota</taxon>
        <taxon>Fungi</taxon>
        <taxon>Dikarya</taxon>
        <taxon>Basidiomycota</taxon>
        <taxon>Agaricomycotina</taxon>
        <taxon>Agaricomycetes</taxon>
        <taxon>Agaricomycetidae</taxon>
        <taxon>Agaricales</taxon>
        <taxon>Marasmiineae</taxon>
        <taxon>Physalacriaceae</taxon>
        <taxon>Armillaria</taxon>
    </lineage>
</organism>
<evidence type="ECO:0000313" key="3">
    <source>
        <dbReference type="Proteomes" id="UP000219338"/>
    </source>
</evidence>
<accession>A0A284SA97</accession>
<dbReference type="AlphaFoldDB" id="A0A284SA97"/>
<dbReference type="Proteomes" id="UP000219338">
    <property type="component" value="Unassembled WGS sequence"/>
</dbReference>
<dbReference type="SUPFAM" id="SSF81383">
    <property type="entry name" value="F-box domain"/>
    <property type="match status" value="1"/>
</dbReference>
<proteinExistence type="predicted"/>
<dbReference type="OrthoDB" id="2921394at2759"/>
<sequence>MDLLDLPHELLSYIVHFTDLDTLCALCLTEKRILHNIARDFLWRNVTVVFGADQNPKPNLFSFNSGHLVAVRSFSIIVDGYFDVSLPSFSLVLAAMINISHVRVSGGSGPFIRLILENTMASLVTLELNRCYSEPQDFSKMIPIVIRDLRISRCHSNLRFLLGPLTVDDLEVHGPDLDGECMPIGITLRRLTDGHLGKFKRLCLVDTCRYTGCRDLLHLACALERSSSSLEELILDILLSQDMHQKLIQLISAFPVLQNSRIVSTVNETSLGFANRLS</sequence>
<name>A0A284SA97_ARMOS</name>
<gene>
    <name evidence="2" type="ORF">ARMOST_21518</name>
</gene>
<dbReference type="InterPro" id="IPR001810">
    <property type="entry name" value="F-box_dom"/>
</dbReference>
<evidence type="ECO:0000313" key="2">
    <source>
        <dbReference type="EMBL" id="SJL17947.1"/>
    </source>
</evidence>
<evidence type="ECO:0000259" key="1">
    <source>
        <dbReference type="PROSITE" id="PS50181"/>
    </source>
</evidence>
<reference evidence="3" key="1">
    <citation type="journal article" date="2017" name="Nat. Ecol. Evol.">
        <title>Genome expansion and lineage-specific genetic innovations in the forest pathogenic fungi Armillaria.</title>
        <authorList>
            <person name="Sipos G."/>
            <person name="Prasanna A.N."/>
            <person name="Walter M.C."/>
            <person name="O'Connor E."/>
            <person name="Balint B."/>
            <person name="Krizsan K."/>
            <person name="Kiss B."/>
            <person name="Hess J."/>
            <person name="Varga T."/>
            <person name="Slot J."/>
            <person name="Riley R."/>
            <person name="Boka B."/>
            <person name="Rigling D."/>
            <person name="Barry K."/>
            <person name="Lee J."/>
            <person name="Mihaltcheva S."/>
            <person name="LaButti K."/>
            <person name="Lipzen A."/>
            <person name="Waldron R."/>
            <person name="Moloney N.M."/>
            <person name="Sperisen C."/>
            <person name="Kredics L."/>
            <person name="Vagvoelgyi C."/>
            <person name="Patrignani A."/>
            <person name="Fitzpatrick D."/>
            <person name="Nagy I."/>
            <person name="Doyle S."/>
            <person name="Anderson J.B."/>
            <person name="Grigoriev I.V."/>
            <person name="Gueldener U."/>
            <person name="Muensterkoetter M."/>
            <person name="Nagy L.G."/>
        </authorList>
    </citation>
    <scope>NUCLEOTIDE SEQUENCE [LARGE SCALE GENOMIC DNA]</scope>
    <source>
        <strain evidence="3">C18/9</strain>
    </source>
</reference>
<dbReference type="InterPro" id="IPR036047">
    <property type="entry name" value="F-box-like_dom_sf"/>
</dbReference>
<dbReference type="PROSITE" id="PS50181">
    <property type="entry name" value="FBOX"/>
    <property type="match status" value="1"/>
</dbReference>
<feature type="domain" description="F-box" evidence="1">
    <location>
        <begin position="1"/>
        <end position="46"/>
    </location>
</feature>
<keyword evidence="3" id="KW-1185">Reference proteome</keyword>
<dbReference type="EMBL" id="FUEG01000050">
    <property type="protein sequence ID" value="SJL17947.1"/>
    <property type="molecule type" value="Genomic_DNA"/>
</dbReference>
<protein>
    <recommendedName>
        <fullName evidence="1">F-box domain-containing protein</fullName>
    </recommendedName>
</protein>